<dbReference type="AlphaFoldDB" id="A0A1H1QHR5"/>
<feature type="chain" id="PRO_5039056684" evidence="2">
    <location>
        <begin position="25"/>
        <end position="582"/>
    </location>
</feature>
<name>A0A1H1QHR5_9CORY</name>
<gene>
    <name evidence="4" type="ORF">SAMN04488539_1262</name>
</gene>
<protein>
    <submittedName>
        <fullName evidence="4">Peptide/nickel transport system substrate-binding protein</fullName>
    </submittedName>
</protein>
<evidence type="ECO:0000256" key="2">
    <source>
        <dbReference type="SAM" id="SignalP"/>
    </source>
</evidence>
<reference evidence="4 5" key="1">
    <citation type="submission" date="2016-10" db="EMBL/GenBank/DDBJ databases">
        <authorList>
            <person name="de Groot N.N."/>
        </authorList>
    </citation>
    <scope>NUCLEOTIDE SEQUENCE [LARGE SCALE GENOMIC DNA]</scope>
    <source>
        <strain evidence="4 5">DSM 45434</strain>
    </source>
</reference>
<dbReference type="EMBL" id="LT629765">
    <property type="protein sequence ID" value="SDS22843.1"/>
    <property type="molecule type" value="Genomic_DNA"/>
</dbReference>
<dbReference type="Gene3D" id="3.90.76.10">
    <property type="entry name" value="Dipeptide-binding Protein, Domain 1"/>
    <property type="match status" value="1"/>
</dbReference>
<dbReference type="GO" id="GO:0015833">
    <property type="term" value="P:peptide transport"/>
    <property type="evidence" value="ECO:0007669"/>
    <property type="project" value="TreeGrafter"/>
</dbReference>
<dbReference type="InterPro" id="IPR030678">
    <property type="entry name" value="Peptide/Ni-bd"/>
</dbReference>
<dbReference type="Proteomes" id="UP000182237">
    <property type="component" value="Chromosome I"/>
</dbReference>
<dbReference type="PANTHER" id="PTHR30290:SF65">
    <property type="entry name" value="MONOACYL PHOSPHATIDYLINOSITOL TETRAMANNOSIDE-BINDING PROTEIN LPQW-RELATED"/>
    <property type="match status" value="1"/>
</dbReference>
<feature type="signal peptide" evidence="2">
    <location>
        <begin position="1"/>
        <end position="24"/>
    </location>
</feature>
<feature type="domain" description="Solute-binding protein family 5" evidence="3">
    <location>
        <begin position="137"/>
        <end position="500"/>
    </location>
</feature>
<dbReference type="GO" id="GO:1904680">
    <property type="term" value="F:peptide transmembrane transporter activity"/>
    <property type="evidence" value="ECO:0007669"/>
    <property type="project" value="TreeGrafter"/>
</dbReference>
<dbReference type="eggNOG" id="COG0747">
    <property type="taxonomic scope" value="Bacteria"/>
</dbReference>
<feature type="region of interest" description="Disordered" evidence="1">
    <location>
        <begin position="24"/>
        <end position="60"/>
    </location>
</feature>
<dbReference type="PROSITE" id="PS51257">
    <property type="entry name" value="PROKAR_LIPOPROTEIN"/>
    <property type="match status" value="1"/>
</dbReference>
<keyword evidence="2" id="KW-0732">Signal</keyword>
<evidence type="ECO:0000313" key="4">
    <source>
        <dbReference type="EMBL" id="SDS22843.1"/>
    </source>
</evidence>
<dbReference type="Gene3D" id="3.40.190.10">
    <property type="entry name" value="Periplasmic binding protein-like II"/>
    <property type="match status" value="1"/>
</dbReference>
<keyword evidence="5" id="KW-1185">Reference proteome</keyword>
<feature type="compositionally biased region" description="Polar residues" evidence="1">
    <location>
        <begin position="24"/>
        <end position="38"/>
    </location>
</feature>
<dbReference type="OrthoDB" id="7888869at2"/>
<feature type="compositionally biased region" description="Low complexity" evidence="1">
    <location>
        <begin position="39"/>
        <end position="54"/>
    </location>
</feature>
<accession>A0A1H1QHR5</accession>
<dbReference type="Gene3D" id="3.10.105.10">
    <property type="entry name" value="Dipeptide-binding Protein, Domain 3"/>
    <property type="match status" value="1"/>
</dbReference>
<dbReference type="CDD" id="cd08501">
    <property type="entry name" value="PBP2_Lpqw"/>
    <property type="match status" value="1"/>
</dbReference>
<dbReference type="STRING" id="1203190.GCA_000312345_01251"/>
<dbReference type="RefSeq" id="WP_019194082.1">
    <property type="nucleotide sequence ID" value="NZ_LT629765.1"/>
</dbReference>
<sequence length="582" mass="63755">MKIRLRTAALVGISALSLTLASCSDDSSAEGNSAEGTTAGSNASESNEANNGSGSQAGGVEIKAAGDYNPMERDQIQDGGELTLAITEIAEQQNVFHANMNLYTRNVWTKYNPQLSLFDGDGTWHPNPAYLTEVNDEEVDGKTQVTYTIHPDATYNDGTAIDWTAFENTWKFNNGTMEGVQVNSTDGYELIESVEKGADDKTAVVTFKQAYPWWQGLFGELVPPQIQDADTFMNAYIKQLHPEWGAGPMKVDSFDPNGGTVTFVRNEKWWGEPAKLEKITLRAMEDQASLNAFRAGEIDATGVATRDRYNTAKEMGDQVDIRAALRPSNYLLTINATAPGLEDPKVREAIMRGIDREQLAAIRFQGLDYTEELPGSFSLFQTQEGYEDNFGAVVQYDQEKSKQLLEEAGYTQGSDGIYAKDGQPLSVRYVTLGDSPMVQATTSAVQAMLKQVGVDVTIEERPSSDFSEVTANRDFDLFMMGFSSSDPFGVAYFGQIYASDSELNKSGTGSPEMDQKIEELQQISDPDEQIKRSNELEKEAFGEFGIMPYANGPDMVATKKGLANFGAMSFGVLPLENVGWAK</sequence>
<organism evidence="4 5">
    <name type="scientific">Corynebacterium timonense</name>
    <dbReference type="NCBI Taxonomy" id="441500"/>
    <lineage>
        <taxon>Bacteria</taxon>
        <taxon>Bacillati</taxon>
        <taxon>Actinomycetota</taxon>
        <taxon>Actinomycetes</taxon>
        <taxon>Mycobacteriales</taxon>
        <taxon>Corynebacteriaceae</taxon>
        <taxon>Corynebacterium</taxon>
    </lineage>
</organism>
<dbReference type="PIRSF" id="PIRSF002741">
    <property type="entry name" value="MppA"/>
    <property type="match status" value="1"/>
</dbReference>
<evidence type="ECO:0000313" key="5">
    <source>
        <dbReference type="Proteomes" id="UP000182237"/>
    </source>
</evidence>
<dbReference type="PANTHER" id="PTHR30290">
    <property type="entry name" value="PERIPLASMIC BINDING COMPONENT OF ABC TRANSPORTER"/>
    <property type="match status" value="1"/>
</dbReference>
<dbReference type="GO" id="GO:0042597">
    <property type="term" value="C:periplasmic space"/>
    <property type="evidence" value="ECO:0007669"/>
    <property type="project" value="UniProtKB-ARBA"/>
</dbReference>
<evidence type="ECO:0000256" key="1">
    <source>
        <dbReference type="SAM" id="MobiDB-lite"/>
    </source>
</evidence>
<dbReference type="InterPro" id="IPR039424">
    <property type="entry name" value="SBP_5"/>
</dbReference>
<proteinExistence type="predicted"/>
<dbReference type="InterPro" id="IPR000914">
    <property type="entry name" value="SBP_5_dom"/>
</dbReference>
<dbReference type="GO" id="GO:0043190">
    <property type="term" value="C:ATP-binding cassette (ABC) transporter complex"/>
    <property type="evidence" value="ECO:0007669"/>
    <property type="project" value="InterPro"/>
</dbReference>
<evidence type="ECO:0000259" key="3">
    <source>
        <dbReference type="Pfam" id="PF00496"/>
    </source>
</evidence>
<dbReference type="Pfam" id="PF00496">
    <property type="entry name" value="SBP_bac_5"/>
    <property type="match status" value="1"/>
</dbReference>
<dbReference type="SUPFAM" id="SSF53850">
    <property type="entry name" value="Periplasmic binding protein-like II"/>
    <property type="match status" value="1"/>
</dbReference>